<dbReference type="EMBL" id="JACVVK020000004">
    <property type="protein sequence ID" value="KAK7507162.1"/>
    <property type="molecule type" value="Genomic_DNA"/>
</dbReference>
<dbReference type="AlphaFoldDB" id="A0ABD0M784"/>
<keyword evidence="3" id="KW-1185">Reference proteome</keyword>
<reference evidence="2 3" key="1">
    <citation type="journal article" date="2023" name="Sci. Data">
        <title>Genome assembly of the Korean intertidal mud-creeper Batillaria attramentaria.</title>
        <authorList>
            <person name="Patra A.K."/>
            <person name="Ho P.T."/>
            <person name="Jun S."/>
            <person name="Lee S.J."/>
            <person name="Kim Y."/>
            <person name="Won Y.J."/>
        </authorList>
    </citation>
    <scope>NUCLEOTIDE SEQUENCE [LARGE SCALE GENOMIC DNA]</scope>
    <source>
        <strain evidence="2">Wonlab-2016</strain>
    </source>
</reference>
<evidence type="ECO:0000313" key="3">
    <source>
        <dbReference type="Proteomes" id="UP001519460"/>
    </source>
</evidence>
<dbReference type="InterPro" id="IPR009818">
    <property type="entry name" value="PAM2_motif"/>
</dbReference>
<accession>A0ABD0M784</accession>
<comment type="caution">
    <text evidence="2">The sequence shown here is derived from an EMBL/GenBank/DDBJ whole genome shotgun (WGS) entry which is preliminary data.</text>
</comment>
<proteinExistence type="predicted"/>
<sequence length="96" mass="10091">MASQNGEDSVPESWEDTSGGTGDSGAQLSKELSSKLNVNAPVFTPGQNVFAAEFVPIQPRSEDSNAVTDSVNDGTLFARMRRTIGCLNIIAPDDGC</sequence>
<dbReference type="Pfam" id="PF07145">
    <property type="entry name" value="PAM2"/>
    <property type="match status" value="1"/>
</dbReference>
<dbReference type="Proteomes" id="UP001519460">
    <property type="component" value="Unassembled WGS sequence"/>
</dbReference>
<evidence type="ECO:0000313" key="2">
    <source>
        <dbReference type="EMBL" id="KAK7507162.1"/>
    </source>
</evidence>
<gene>
    <name evidence="2" type="ORF">BaRGS_00001097</name>
</gene>
<feature type="region of interest" description="Disordered" evidence="1">
    <location>
        <begin position="1"/>
        <end position="30"/>
    </location>
</feature>
<evidence type="ECO:0000256" key="1">
    <source>
        <dbReference type="SAM" id="MobiDB-lite"/>
    </source>
</evidence>
<organism evidence="2 3">
    <name type="scientific">Batillaria attramentaria</name>
    <dbReference type="NCBI Taxonomy" id="370345"/>
    <lineage>
        <taxon>Eukaryota</taxon>
        <taxon>Metazoa</taxon>
        <taxon>Spiralia</taxon>
        <taxon>Lophotrochozoa</taxon>
        <taxon>Mollusca</taxon>
        <taxon>Gastropoda</taxon>
        <taxon>Caenogastropoda</taxon>
        <taxon>Sorbeoconcha</taxon>
        <taxon>Cerithioidea</taxon>
        <taxon>Batillariidae</taxon>
        <taxon>Batillaria</taxon>
    </lineage>
</organism>
<protein>
    <submittedName>
        <fullName evidence="2">Uncharacterized protein</fullName>
    </submittedName>
</protein>
<name>A0ABD0M784_9CAEN</name>